<evidence type="ECO:0000313" key="4">
    <source>
        <dbReference type="Proteomes" id="UP000304864"/>
    </source>
</evidence>
<dbReference type="SUPFAM" id="SSF47203">
    <property type="entry name" value="Acyl-CoA dehydrogenase C-terminal domain-like"/>
    <property type="match status" value="1"/>
</dbReference>
<dbReference type="Pfam" id="PF08028">
    <property type="entry name" value="Acyl-CoA_dh_2"/>
    <property type="match status" value="1"/>
</dbReference>
<keyword evidence="1" id="KW-0560">Oxidoreductase</keyword>
<organism evidence="3 4">
    <name type="scientific">Thiomicrorhabdus sediminis</name>
    <dbReference type="NCBI Taxonomy" id="2580412"/>
    <lineage>
        <taxon>Bacteria</taxon>
        <taxon>Pseudomonadati</taxon>
        <taxon>Pseudomonadota</taxon>
        <taxon>Gammaproteobacteria</taxon>
        <taxon>Thiotrichales</taxon>
        <taxon>Piscirickettsiaceae</taxon>
        <taxon>Thiomicrorhabdus</taxon>
    </lineage>
</organism>
<sequence>MNNTNDNLLDQVDSLLPLIRQDAHIAAQQGHLTDAVLDGLFDLRLFRLFIARAYNGQGADLPSALRIFEKIASADGATGWLVMIGAGGGLFSGFIEKDAAAQIFTPEKAVIAGSGSPLGSAQTIADQYRVSGRWPYASGAYHATWFTANCQLDKEPDKIISIAVAKEHVTIHDTWSVMGMQATGSHDFSIEPTSIDKSYSFNLFAEPLIDEPIFYCPLLSLAHLTFASVALGIASNALRLFAEFSQQKGTFTQADTKQAYHQAMQSFSQSQQAFYHTADKSWQALVTHRNLDEALVKEVEQVCLDAVHNCLHAIDTLKTHVGMLVVFNDSEFGRAWRDLHVLSQHALLKKTARQ</sequence>
<evidence type="ECO:0000259" key="2">
    <source>
        <dbReference type="Pfam" id="PF08028"/>
    </source>
</evidence>
<reference evidence="3 4" key="1">
    <citation type="submission" date="2019-05" db="EMBL/GenBank/DDBJ databases">
        <title>Thiomicrorhabdus sediminis sp. nov, a novel sulfur-oxidizing bacterium isolated from coastal sediment.</title>
        <authorList>
            <person name="Liu X."/>
        </authorList>
    </citation>
    <scope>NUCLEOTIDE SEQUENCE [LARGE SCALE GENOMIC DNA]</scope>
    <source>
        <strain evidence="3 4">G1</strain>
    </source>
</reference>
<evidence type="ECO:0000313" key="3">
    <source>
        <dbReference type="EMBL" id="QCU89296.1"/>
    </source>
</evidence>
<dbReference type="InterPro" id="IPR046373">
    <property type="entry name" value="Acyl-CoA_Oxase/DH_mid-dom_sf"/>
</dbReference>
<dbReference type="KEGG" id="thig:FE785_00950"/>
<dbReference type="PANTHER" id="PTHR43884">
    <property type="entry name" value="ACYL-COA DEHYDROGENASE"/>
    <property type="match status" value="1"/>
</dbReference>
<dbReference type="GO" id="GO:0050660">
    <property type="term" value="F:flavin adenine dinucleotide binding"/>
    <property type="evidence" value="ECO:0007669"/>
    <property type="project" value="InterPro"/>
</dbReference>
<evidence type="ECO:0000256" key="1">
    <source>
        <dbReference type="ARBA" id="ARBA00023002"/>
    </source>
</evidence>
<dbReference type="EMBL" id="CP040602">
    <property type="protein sequence ID" value="QCU89296.1"/>
    <property type="molecule type" value="Genomic_DNA"/>
</dbReference>
<feature type="domain" description="Acyl-CoA dehydrogenase C-terminal" evidence="2">
    <location>
        <begin position="224"/>
        <end position="349"/>
    </location>
</feature>
<dbReference type="Gene3D" id="1.20.140.10">
    <property type="entry name" value="Butyryl-CoA Dehydrogenase, subunit A, domain 3"/>
    <property type="match status" value="1"/>
</dbReference>
<dbReference type="RefSeq" id="WP_138563517.1">
    <property type="nucleotide sequence ID" value="NZ_CP040602.1"/>
</dbReference>
<dbReference type="InterPro" id="IPR036250">
    <property type="entry name" value="AcylCo_DH-like_C"/>
</dbReference>
<dbReference type="Proteomes" id="UP000304864">
    <property type="component" value="Chromosome"/>
</dbReference>
<accession>A0A4P9K4Z4</accession>
<proteinExistence type="predicted"/>
<dbReference type="AlphaFoldDB" id="A0A4P9K4Z4"/>
<dbReference type="PANTHER" id="PTHR43884:SF12">
    <property type="entry name" value="ISOVALERYL-COA DEHYDROGENASE, MITOCHONDRIAL-RELATED"/>
    <property type="match status" value="1"/>
</dbReference>
<gene>
    <name evidence="3" type="ORF">FE785_00950</name>
</gene>
<dbReference type="OrthoDB" id="7316074at2"/>
<dbReference type="Gene3D" id="1.10.540.10">
    <property type="entry name" value="Acyl-CoA dehydrogenase/oxidase, N-terminal domain"/>
    <property type="match status" value="1"/>
</dbReference>
<dbReference type="GO" id="GO:0003995">
    <property type="term" value="F:acyl-CoA dehydrogenase activity"/>
    <property type="evidence" value="ECO:0007669"/>
    <property type="project" value="TreeGrafter"/>
</dbReference>
<dbReference type="SUPFAM" id="SSF56645">
    <property type="entry name" value="Acyl-CoA dehydrogenase NM domain-like"/>
    <property type="match status" value="1"/>
</dbReference>
<dbReference type="InterPro" id="IPR013107">
    <property type="entry name" value="Acyl-CoA_DH_C"/>
</dbReference>
<dbReference type="Gene3D" id="2.40.110.10">
    <property type="entry name" value="Butyryl-CoA Dehydrogenase, subunit A, domain 2"/>
    <property type="match status" value="1"/>
</dbReference>
<keyword evidence="4" id="KW-1185">Reference proteome</keyword>
<protein>
    <recommendedName>
        <fullName evidence="2">Acyl-CoA dehydrogenase C-terminal domain-containing protein</fullName>
    </recommendedName>
</protein>
<dbReference type="InterPro" id="IPR009100">
    <property type="entry name" value="AcylCoA_DH/oxidase_NM_dom_sf"/>
</dbReference>
<dbReference type="InterPro" id="IPR037069">
    <property type="entry name" value="AcylCoA_DH/ox_N_sf"/>
</dbReference>
<dbReference type="PIRSF" id="PIRSF016578">
    <property type="entry name" value="HsaA"/>
    <property type="match status" value="1"/>
</dbReference>
<name>A0A4P9K4Z4_9GAMM</name>